<keyword evidence="4" id="KW-0732">Signal</keyword>
<feature type="compositionally biased region" description="Polar residues" evidence="2">
    <location>
        <begin position="26"/>
        <end position="35"/>
    </location>
</feature>
<keyword evidence="1" id="KW-0175">Coiled coil</keyword>
<keyword evidence="7" id="KW-1185">Reference proteome</keyword>
<accession>A0ABP7FI05</accession>
<feature type="domain" description="DUF4349" evidence="5">
    <location>
        <begin position="71"/>
        <end position="277"/>
    </location>
</feature>
<feature type="region of interest" description="Disordered" evidence="2">
    <location>
        <begin position="26"/>
        <end position="66"/>
    </location>
</feature>
<evidence type="ECO:0000256" key="4">
    <source>
        <dbReference type="SAM" id="SignalP"/>
    </source>
</evidence>
<sequence length="293" mass="30718">MRRSLITATLALSAALSAVALTGCSMSGGSSQDSMPSVGAPESAPQGELGYESSDGGAVSDDTAGIPVGPRIITTVQVTVTVDKPIDAADEAARIVDRAGGTVANRSERAASENEPGSAQLTLRIPSAKLTATLEELKDLGVARDTSIDSTDVTAQSEDLDARIAALRTSVDRLLDLMAKADSTDALIKIESALSERQADLESLESQKRNLDDQVQLSTVTLYLISERDTPAETPDTFWTGLVAGWTAFVGFLNAALVVLGVLVPWLIAAGIVTAIVLLWVRLARRRKAAQSE</sequence>
<evidence type="ECO:0000256" key="1">
    <source>
        <dbReference type="SAM" id="Coils"/>
    </source>
</evidence>
<dbReference type="EMBL" id="BAABAE010000003">
    <property type="protein sequence ID" value="GAA3738746.1"/>
    <property type="molecule type" value="Genomic_DNA"/>
</dbReference>
<feature type="coiled-coil region" evidence="1">
    <location>
        <begin position="187"/>
        <end position="214"/>
    </location>
</feature>
<dbReference type="Proteomes" id="UP001501004">
    <property type="component" value="Unassembled WGS sequence"/>
</dbReference>
<evidence type="ECO:0000256" key="2">
    <source>
        <dbReference type="SAM" id="MobiDB-lite"/>
    </source>
</evidence>
<dbReference type="Pfam" id="PF14257">
    <property type="entry name" value="DUF4349"/>
    <property type="match status" value="1"/>
</dbReference>
<evidence type="ECO:0000256" key="3">
    <source>
        <dbReference type="SAM" id="Phobius"/>
    </source>
</evidence>
<name>A0ABP7FI05_9MICO</name>
<keyword evidence="3" id="KW-0472">Membrane</keyword>
<feature type="chain" id="PRO_5046693888" evidence="4">
    <location>
        <begin position="21"/>
        <end position="293"/>
    </location>
</feature>
<feature type="transmembrane region" description="Helical" evidence="3">
    <location>
        <begin position="257"/>
        <end position="281"/>
    </location>
</feature>
<keyword evidence="3" id="KW-0812">Transmembrane</keyword>
<protein>
    <submittedName>
        <fullName evidence="6">DUF4349 domain-containing protein</fullName>
    </submittedName>
</protein>
<evidence type="ECO:0000259" key="5">
    <source>
        <dbReference type="Pfam" id="PF14257"/>
    </source>
</evidence>
<dbReference type="PROSITE" id="PS51257">
    <property type="entry name" value="PROKAR_LIPOPROTEIN"/>
    <property type="match status" value="1"/>
</dbReference>
<evidence type="ECO:0000313" key="6">
    <source>
        <dbReference type="EMBL" id="GAA3738746.1"/>
    </source>
</evidence>
<feature type="signal peptide" evidence="4">
    <location>
        <begin position="1"/>
        <end position="20"/>
    </location>
</feature>
<comment type="caution">
    <text evidence="6">The sequence shown here is derived from an EMBL/GenBank/DDBJ whole genome shotgun (WGS) entry which is preliminary data.</text>
</comment>
<organism evidence="6 7">
    <name type="scientific">Leifsonella bigeumensis</name>
    <dbReference type="NCBI Taxonomy" id="433643"/>
    <lineage>
        <taxon>Bacteria</taxon>
        <taxon>Bacillati</taxon>
        <taxon>Actinomycetota</taxon>
        <taxon>Actinomycetes</taxon>
        <taxon>Micrococcales</taxon>
        <taxon>Microbacteriaceae</taxon>
        <taxon>Leifsonella</taxon>
    </lineage>
</organism>
<gene>
    <name evidence="6" type="ORF">GCM10022239_12890</name>
</gene>
<reference evidence="7" key="1">
    <citation type="journal article" date="2019" name="Int. J. Syst. Evol. Microbiol.">
        <title>The Global Catalogue of Microorganisms (GCM) 10K type strain sequencing project: providing services to taxonomists for standard genome sequencing and annotation.</title>
        <authorList>
            <consortium name="The Broad Institute Genomics Platform"/>
            <consortium name="The Broad Institute Genome Sequencing Center for Infectious Disease"/>
            <person name="Wu L."/>
            <person name="Ma J."/>
        </authorList>
    </citation>
    <scope>NUCLEOTIDE SEQUENCE [LARGE SCALE GENOMIC DNA]</scope>
    <source>
        <strain evidence="7">JCM 16949</strain>
    </source>
</reference>
<proteinExistence type="predicted"/>
<keyword evidence="3" id="KW-1133">Transmembrane helix</keyword>
<dbReference type="RefSeq" id="WP_344754918.1">
    <property type="nucleotide sequence ID" value="NZ_BAABAE010000003.1"/>
</dbReference>
<evidence type="ECO:0000313" key="7">
    <source>
        <dbReference type="Proteomes" id="UP001501004"/>
    </source>
</evidence>
<dbReference type="InterPro" id="IPR025645">
    <property type="entry name" value="DUF4349"/>
</dbReference>